<accession>A0ABP8LN34</accession>
<evidence type="ECO:0000256" key="1">
    <source>
        <dbReference type="SAM" id="MobiDB-lite"/>
    </source>
</evidence>
<evidence type="ECO:0000256" key="2">
    <source>
        <dbReference type="SAM" id="Phobius"/>
    </source>
</evidence>
<reference evidence="4" key="1">
    <citation type="journal article" date="2019" name="Int. J. Syst. Evol. Microbiol.">
        <title>The Global Catalogue of Microorganisms (GCM) 10K type strain sequencing project: providing services to taxonomists for standard genome sequencing and annotation.</title>
        <authorList>
            <consortium name="The Broad Institute Genomics Platform"/>
            <consortium name="The Broad Institute Genome Sequencing Center for Infectious Disease"/>
            <person name="Wu L."/>
            <person name="Ma J."/>
        </authorList>
    </citation>
    <scope>NUCLEOTIDE SEQUENCE [LARGE SCALE GENOMIC DNA]</scope>
    <source>
        <strain evidence="4">JCM 17810</strain>
    </source>
</reference>
<gene>
    <name evidence="3" type="ORF">GCM10023169_37070</name>
</gene>
<feature type="transmembrane region" description="Helical" evidence="2">
    <location>
        <begin position="173"/>
        <end position="194"/>
    </location>
</feature>
<dbReference type="RefSeq" id="WP_345218285.1">
    <property type="nucleotide sequence ID" value="NZ_BAABGN010000013.1"/>
</dbReference>
<evidence type="ECO:0000313" key="3">
    <source>
        <dbReference type="EMBL" id="GAA4431936.1"/>
    </source>
</evidence>
<dbReference type="SUPFAM" id="SSF81995">
    <property type="entry name" value="beta-sandwich domain of Sec23/24"/>
    <property type="match status" value="1"/>
</dbReference>
<evidence type="ECO:0000313" key="4">
    <source>
        <dbReference type="Proteomes" id="UP001500622"/>
    </source>
</evidence>
<dbReference type="EMBL" id="BAABGN010000013">
    <property type="protein sequence ID" value="GAA4431936.1"/>
    <property type="molecule type" value="Genomic_DNA"/>
</dbReference>
<feature type="transmembrane region" description="Helical" evidence="2">
    <location>
        <begin position="111"/>
        <end position="134"/>
    </location>
</feature>
<feature type="compositionally biased region" description="Polar residues" evidence="1">
    <location>
        <begin position="1"/>
        <end position="13"/>
    </location>
</feature>
<dbReference type="Proteomes" id="UP001500622">
    <property type="component" value="Unassembled WGS sequence"/>
</dbReference>
<keyword evidence="4" id="KW-1185">Reference proteome</keyword>
<feature type="transmembrane region" description="Helical" evidence="2">
    <location>
        <begin position="72"/>
        <end position="91"/>
    </location>
</feature>
<keyword evidence="2" id="KW-1133">Transmembrane helix</keyword>
<keyword evidence="2" id="KW-0812">Transmembrane</keyword>
<feature type="region of interest" description="Disordered" evidence="1">
    <location>
        <begin position="1"/>
        <end position="62"/>
    </location>
</feature>
<keyword evidence="2" id="KW-0472">Membrane</keyword>
<feature type="compositionally biased region" description="Low complexity" evidence="1">
    <location>
        <begin position="14"/>
        <end position="54"/>
    </location>
</feature>
<name>A0ABP8LN34_9MICO</name>
<organism evidence="3 4">
    <name type="scientific">Georgenia halophila</name>
    <dbReference type="NCBI Taxonomy" id="620889"/>
    <lineage>
        <taxon>Bacteria</taxon>
        <taxon>Bacillati</taxon>
        <taxon>Actinomycetota</taxon>
        <taxon>Actinomycetes</taxon>
        <taxon>Micrococcales</taxon>
        <taxon>Bogoriellaceae</taxon>
        <taxon>Georgenia</taxon>
    </lineage>
</organism>
<comment type="caution">
    <text evidence="3">The sequence shown here is derived from an EMBL/GenBank/DDBJ whole genome shotgun (WGS) entry which is preliminary data.</text>
</comment>
<protein>
    <submittedName>
        <fullName evidence="3">Uncharacterized protein</fullName>
    </submittedName>
</protein>
<sequence length="210" mass="22669">MSQDQNPYGQRGNQPEQPQYGQPQSGPPQYGQQQPPQYGQQPPAAPQYGAEPYGQPTAPPERPRSIDLAVKLMYVGAVLSALGAILGFASMDEMRAMAEETAQQAGTPEMVDTIMAISTGTIIVTSLIAVLLWIWMAIKNGQGRSWARIVATILGGISILSFLFTMGQGATTTLQLVLGVVQLALAIAILVLLWQRTSSQYYAARSQKNF</sequence>
<proteinExistence type="predicted"/>
<feature type="transmembrane region" description="Helical" evidence="2">
    <location>
        <begin position="146"/>
        <end position="167"/>
    </location>
</feature>